<evidence type="ECO:0000259" key="2">
    <source>
        <dbReference type="Pfam" id="PF13817"/>
    </source>
</evidence>
<dbReference type="PANTHER" id="PTHR33678">
    <property type="entry name" value="BLL1576 PROTEIN"/>
    <property type="match status" value="1"/>
</dbReference>
<evidence type="ECO:0000313" key="4">
    <source>
        <dbReference type="Proteomes" id="UP000243534"/>
    </source>
</evidence>
<accession>A0A1E7YWD5</accession>
<evidence type="ECO:0000259" key="1">
    <source>
        <dbReference type="Pfam" id="PF03050"/>
    </source>
</evidence>
<dbReference type="InterPro" id="IPR004291">
    <property type="entry name" value="Transposase_IS66_central"/>
</dbReference>
<feature type="domain" description="Transposase IS66 central" evidence="1">
    <location>
        <begin position="4"/>
        <end position="64"/>
    </location>
</feature>
<sequence>MKVLSHHSDTAKAFAYLLKQWDALNLYYSNGWTEIDNNIAKNALRDVALGRKNCLFAGSDTGGEWAAVLYSLIGTCRLNDVVPEAWLRYVLGHIQDWPVNQLRDLLPWKTDLTSV</sequence>
<evidence type="ECO:0000313" key="3">
    <source>
        <dbReference type="EMBL" id="OFC60836.1"/>
    </source>
</evidence>
<proteinExistence type="predicted"/>
<dbReference type="InterPro" id="IPR039552">
    <property type="entry name" value="IS66_C"/>
</dbReference>
<dbReference type="EMBL" id="MAYS01000489">
    <property type="protein sequence ID" value="OFC60836.1"/>
    <property type="molecule type" value="Genomic_DNA"/>
</dbReference>
<dbReference type="PANTHER" id="PTHR33678:SF1">
    <property type="entry name" value="BLL1576 PROTEIN"/>
    <property type="match status" value="1"/>
</dbReference>
<dbReference type="AlphaFoldDB" id="A0A1E7YWD5"/>
<dbReference type="Proteomes" id="UP000243534">
    <property type="component" value="Unassembled WGS sequence"/>
</dbReference>
<reference evidence="3 4" key="1">
    <citation type="submission" date="2016-07" db="EMBL/GenBank/DDBJ databases">
        <authorList>
            <person name="Yuval B."/>
        </authorList>
    </citation>
    <scope>NUCLEOTIDE SEQUENCE [LARGE SCALE GENOMIC DNA]</scope>
    <source>
        <strain evidence="3 4">IL</strain>
    </source>
</reference>
<name>A0A1E7YWD5_9GAMM</name>
<feature type="domain" description="Transposase IS66 C-terminal" evidence="2">
    <location>
        <begin position="71"/>
        <end position="108"/>
    </location>
</feature>
<dbReference type="Pfam" id="PF03050">
    <property type="entry name" value="DDE_Tnp_IS66"/>
    <property type="match status" value="1"/>
</dbReference>
<protein>
    <submittedName>
        <fullName evidence="3">Uncharacterized protein</fullName>
    </submittedName>
</protein>
<organism evidence="3 4">
    <name type="scientific">Candidatus Erwinia dacicola</name>
    <dbReference type="NCBI Taxonomy" id="252393"/>
    <lineage>
        <taxon>Bacteria</taxon>
        <taxon>Pseudomonadati</taxon>
        <taxon>Pseudomonadota</taxon>
        <taxon>Gammaproteobacteria</taxon>
        <taxon>Enterobacterales</taxon>
        <taxon>Erwiniaceae</taxon>
        <taxon>Erwinia</taxon>
    </lineage>
</organism>
<comment type="caution">
    <text evidence="3">The sequence shown here is derived from an EMBL/GenBank/DDBJ whole genome shotgun (WGS) entry which is preliminary data.</text>
</comment>
<dbReference type="InterPro" id="IPR052344">
    <property type="entry name" value="Transposase-related"/>
</dbReference>
<dbReference type="Pfam" id="PF13817">
    <property type="entry name" value="DDE_Tnp_IS66_C"/>
    <property type="match status" value="1"/>
</dbReference>
<gene>
    <name evidence="3" type="ORF">BBW68_14145</name>
</gene>